<feature type="transmembrane region" description="Helical" evidence="8">
    <location>
        <begin position="111"/>
        <end position="130"/>
    </location>
</feature>
<feature type="transmembrane region" description="Helical" evidence="8">
    <location>
        <begin position="304"/>
        <end position="321"/>
    </location>
</feature>
<dbReference type="Proteomes" id="UP000076603">
    <property type="component" value="Unassembled WGS sequence"/>
</dbReference>
<comment type="subcellular location">
    <subcellularLocation>
        <location evidence="1">Membrane</location>
        <topology evidence="1">Multi-pass membrane protein</topology>
    </subcellularLocation>
</comment>
<evidence type="ECO:0000256" key="3">
    <source>
        <dbReference type="ARBA" id="ARBA00022448"/>
    </source>
</evidence>
<name>A0A161XC02_9CLOT</name>
<keyword evidence="6 8" id="KW-1133">Transmembrane helix</keyword>
<evidence type="ECO:0000256" key="5">
    <source>
        <dbReference type="ARBA" id="ARBA00022692"/>
    </source>
</evidence>
<dbReference type="PANTHER" id="PTHR34975:SF2">
    <property type="entry name" value="SPORE GERMINATION PROTEIN A2"/>
    <property type="match status" value="1"/>
</dbReference>
<protein>
    <submittedName>
        <fullName evidence="9">Spore germination protein YndE</fullName>
    </submittedName>
</protein>
<keyword evidence="3" id="KW-0813">Transport</keyword>
<evidence type="ECO:0000256" key="6">
    <source>
        <dbReference type="ARBA" id="ARBA00022989"/>
    </source>
</evidence>
<evidence type="ECO:0000256" key="1">
    <source>
        <dbReference type="ARBA" id="ARBA00004141"/>
    </source>
</evidence>
<dbReference type="PANTHER" id="PTHR34975">
    <property type="entry name" value="SPORE GERMINATION PROTEIN A2"/>
    <property type="match status" value="1"/>
</dbReference>
<dbReference type="Pfam" id="PF03845">
    <property type="entry name" value="Spore_permease"/>
    <property type="match status" value="1"/>
</dbReference>
<feature type="transmembrane region" description="Helical" evidence="8">
    <location>
        <begin position="341"/>
        <end position="361"/>
    </location>
</feature>
<feature type="transmembrane region" description="Helical" evidence="8">
    <location>
        <begin position="39"/>
        <end position="60"/>
    </location>
</feature>
<sequence length="370" mass="42071">MEIKISKYQLFSLMVMLPYATAALYFLTPELQQDVWIGILIYILPGIALQYIYISLFKKYPKDTLATYMPKILGKFLGSLVSITYIVYFAYIAARDLRDFVELLLNDVMAYMPPAVIYISIMATVTYGLYKGFENIARVAGMGILIFIIFLILEITFLLITPHATHFKNLLPLVENGFVDIIKKGWPLVAFPYGETVAFTMLYSYVNQPEKVKNVAYISIIVEGILLCIVNIVFIISLGAKYASLTLFPHILAMRLIKFGGFVNRFDILVIILMIYGAFFKISILTYVSMLGTTQLLKLKDTKVLVIPFCIIITIASVLLARNYPQHIKLGLDFTVKYIHIPIQIVIPSITLIVCCVKRWIFKNNQLTNS</sequence>
<comment type="similarity">
    <text evidence="2">Belongs to the amino acid-polyamine-organocation (APC) superfamily. Spore germination protein (SGP) (TC 2.A.3.9) family.</text>
</comment>
<dbReference type="OrthoDB" id="1891864at2"/>
<gene>
    <name evidence="9" type="primary">yndE_1</name>
    <name evidence="9" type="ORF">CLMAG_16420</name>
</gene>
<evidence type="ECO:0000256" key="4">
    <source>
        <dbReference type="ARBA" id="ARBA00022544"/>
    </source>
</evidence>
<keyword evidence="4" id="KW-0309">Germination</keyword>
<comment type="caution">
    <text evidence="9">The sequence shown here is derived from an EMBL/GenBank/DDBJ whole genome shotgun (WGS) entry which is preliminary data.</text>
</comment>
<dbReference type="GO" id="GO:0009847">
    <property type="term" value="P:spore germination"/>
    <property type="evidence" value="ECO:0007669"/>
    <property type="project" value="InterPro"/>
</dbReference>
<feature type="transmembrane region" description="Helical" evidence="8">
    <location>
        <begin position="268"/>
        <end position="292"/>
    </location>
</feature>
<dbReference type="STRING" id="1121326.CLMAG_16420"/>
<feature type="transmembrane region" description="Helical" evidence="8">
    <location>
        <begin position="142"/>
        <end position="165"/>
    </location>
</feature>
<dbReference type="EMBL" id="LWAE01000002">
    <property type="protein sequence ID" value="KZL91836.1"/>
    <property type="molecule type" value="Genomic_DNA"/>
</dbReference>
<dbReference type="InterPro" id="IPR004761">
    <property type="entry name" value="Spore_GerAB"/>
</dbReference>
<proteinExistence type="inferred from homology"/>
<accession>A0A161XC02</accession>
<organism evidence="9 10">
    <name type="scientific">Clostridium magnum DSM 2767</name>
    <dbReference type="NCBI Taxonomy" id="1121326"/>
    <lineage>
        <taxon>Bacteria</taxon>
        <taxon>Bacillati</taxon>
        <taxon>Bacillota</taxon>
        <taxon>Clostridia</taxon>
        <taxon>Eubacteriales</taxon>
        <taxon>Clostridiaceae</taxon>
        <taxon>Clostridium</taxon>
    </lineage>
</organism>
<evidence type="ECO:0000313" key="10">
    <source>
        <dbReference type="Proteomes" id="UP000076603"/>
    </source>
</evidence>
<feature type="transmembrane region" description="Helical" evidence="8">
    <location>
        <begin position="72"/>
        <end position="91"/>
    </location>
</feature>
<feature type="transmembrane region" description="Helical" evidence="8">
    <location>
        <begin position="7"/>
        <end position="27"/>
    </location>
</feature>
<keyword evidence="7 8" id="KW-0472">Membrane</keyword>
<dbReference type="RefSeq" id="WP_066620672.1">
    <property type="nucleotide sequence ID" value="NZ_FQXL01000022.1"/>
</dbReference>
<feature type="transmembrane region" description="Helical" evidence="8">
    <location>
        <begin position="215"/>
        <end position="240"/>
    </location>
</feature>
<reference evidence="9 10" key="1">
    <citation type="submission" date="2016-04" db="EMBL/GenBank/DDBJ databases">
        <title>Genome sequence of Clostridium magnum DSM 2767.</title>
        <authorList>
            <person name="Poehlein A."/>
            <person name="Uhlig R."/>
            <person name="Fischer R."/>
            <person name="Bahl H."/>
            <person name="Daniel R."/>
        </authorList>
    </citation>
    <scope>NUCLEOTIDE SEQUENCE [LARGE SCALE GENOMIC DNA]</scope>
    <source>
        <strain evidence="9 10">DSM 2767</strain>
    </source>
</reference>
<feature type="transmembrane region" description="Helical" evidence="8">
    <location>
        <begin position="185"/>
        <end position="203"/>
    </location>
</feature>
<evidence type="ECO:0000256" key="7">
    <source>
        <dbReference type="ARBA" id="ARBA00023136"/>
    </source>
</evidence>
<evidence type="ECO:0000256" key="8">
    <source>
        <dbReference type="SAM" id="Phobius"/>
    </source>
</evidence>
<keyword evidence="10" id="KW-1185">Reference proteome</keyword>
<keyword evidence="5 8" id="KW-0812">Transmembrane</keyword>
<dbReference type="PATRIC" id="fig|1121326.3.peg.1617"/>
<evidence type="ECO:0000256" key="2">
    <source>
        <dbReference type="ARBA" id="ARBA00007998"/>
    </source>
</evidence>
<dbReference type="AlphaFoldDB" id="A0A161XC02"/>
<dbReference type="GO" id="GO:0016020">
    <property type="term" value="C:membrane"/>
    <property type="evidence" value="ECO:0007669"/>
    <property type="project" value="UniProtKB-SubCell"/>
</dbReference>
<evidence type="ECO:0000313" key="9">
    <source>
        <dbReference type="EMBL" id="KZL91836.1"/>
    </source>
</evidence>
<dbReference type="NCBIfam" id="TIGR00912">
    <property type="entry name" value="2A0309"/>
    <property type="match status" value="1"/>
</dbReference>